<sequence length="98" mass="11210">MHERIVDELETRLREASESAEYWNEALELFETESYAPEELARERLGSLRRQLHEVDARLAVGDLQGTVGASEWERVRDLLAPLLREAAAPLLGPRAKR</sequence>
<gene>
    <name evidence="1" type="ORF">DWB68_11290</name>
</gene>
<reference evidence="1 2" key="1">
    <citation type="submission" date="2018-07" db="EMBL/GenBank/DDBJ databases">
        <title>Arthrobacter sp. nov., isolated from raw cow's milk with high bacterial count.</title>
        <authorList>
            <person name="Hahne J."/>
            <person name="Isele D."/>
            <person name="Lipski A."/>
        </authorList>
    </citation>
    <scope>NUCLEOTIDE SEQUENCE [LARGE SCALE GENOMIC DNA]</scope>
    <source>
        <strain evidence="1 2">JZ R-35</strain>
    </source>
</reference>
<comment type="caution">
    <text evidence="1">The sequence shown here is derived from an EMBL/GenBank/DDBJ whole genome shotgun (WGS) entry which is preliminary data.</text>
</comment>
<organism evidence="1 2">
    <name type="scientific">Galactobacter valiniphilus</name>
    <dbReference type="NCBI Taxonomy" id="2676122"/>
    <lineage>
        <taxon>Bacteria</taxon>
        <taxon>Bacillati</taxon>
        <taxon>Actinomycetota</taxon>
        <taxon>Actinomycetes</taxon>
        <taxon>Micrococcales</taxon>
        <taxon>Micrococcaceae</taxon>
        <taxon>Galactobacter</taxon>
    </lineage>
</organism>
<accession>A0A399JBN1</accession>
<dbReference type="AlphaFoldDB" id="A0A399JBN1"/>
<dbReference type="EMBL" id="QQXK01000023">
    <property type="protein sequence ID" value="RII41639.1"/>
    <property type="molecule type" value="Genomic_DNA"/>
</dbReference>
<keyword evidence="2" id="KW-1185">Reference proteome</keyword>
<proteinExistence type="predicted"/>
<evidence type="ECO:0000313" key="1">
    <source>
        <dbReference type="EMBL" id="RII41639.1"/>
    </source>
</evidence>
<protein>
    <submittedName>
        <fullName evidence="1">Uncharacterized protein</fullName>
    </submittedName>
</protein>
<evidence type="ECO:0000313" key="2">
    <source>
        <dbReference type="Proteomes" id="UP000265419"/>
    </source>
</evidence>
<name>A0A399JBN1_9MICC</name>
<dbReference type="Proteomes" id="UP000265419">
    <property type="component" value="Unassembled WGS sequence"/>
</dbReference>